<evidence type="ECO:0000256" key="1">
    <source>
        <dbReference type="SAM" id="Phobius"/>
    </source>
</evidence>
<name>A0AA38HTA8_9CUCU</name>
<gene>
    <name evidence="3" type="ORF">Zmor_026246</name>
</gene>
<reference evidence="3" key="1">
    <citation type="journal article" date="2023" name="G3 (Bethesda)">
        <title>Whole genome assemblies of Zophobas morio and Tenebrio molitor.</title>
        <authorList>
            <person name="Kaur S."/>
            <person name="Stinson S.A."/>
            <person name="diCenzo G.C."/>
        </authorList>
    </citation>
    <scope>NUCLEOTIDE SEQUENCE</scope>
    <source>
        <strain evidence="3">QUZm001</strain>
    </source>
</reference>
<organism evidence="3 4">
    <name type="scientific">Zophobas morio</name>
    <dbReference type="NCBI Taxonomy" id="2755281"/>
    <lineage>
        <taxon>Eukaryota</taxon>
        <taxon>Metazoa</taxon>
        <taxon>Ecdysozoa</taxon>
        <taxon>Arthropoda</taxon>
        <taxon>Hexapoda</taxon>
        <taxon>Insecta</taxon>
        <taxon>Pterygota</taxon>
        <taxon>Neoptera</taxon>
        <taxon>Endopterygota</taxon>
        <taxon>Coleoptera</taxon>
        <taxon>Polyphaga</taxon>
        <taxon>Cucujiformia</taxon>
        <taxon>Tenebrionidae</taxon>
        <taxon>Zophobas</taxon>
    </lineage>
</organism>
<dbReference type="Pfam" id="PF19337">
    <property type="entry name" value="BAMBI_C"/>
    <property type="match status" value="1"/>
</dbReference>
<evidence type="ECO:0000259" key="2">
    <source>
        <dbReference type="Pfam" id="PF19337"/>
    </source>
</evidence>
<proteinExistence type="predicted"/>
<sequence length="270" mass="30588">MCKSSEGRCFSNLLDHVGHHSKDYRGRHGCVELLSENEKNNSDLCSDPPPHKKSLMFCCYHDMCNHMDSPLTKDLINNTLGEFQDSSDNHYASIANLQEPIDYINSQVWLRAATIAVPVCGAVILFVLVALAVKILRNENQNSTSHKLGSSYDHHVPSQSKHGCDKLEHSYDNILRKPHLKCLYHYQADDLQRIQVPLLIQNEISTHQSGNKNETNAKLNLMQDKTVVLDIEKVSPVCSKSNLINHVNNDKYVDIKFANDDKLFINSINH</sequence>
<accession>A0AA38HTA8</accession>
<dbReference type="EMBL" id="JALNTZ010000008">
    <property type="protein sequence ID" value="KAJ3643543.1"/>
    <property type="molecule type" value="Genomic_DNA"/>
</dbReference>
<dbReference type="CDD" id="cd23576">
    <property type="entry name" value="TFP_LU_ECD_BAMBI"/>
    <property type="match status" value="1"/>
</dbReference>
<feature type="domain" description="BMP and activin membrane-bound inhibitor C-terminal" evidence="2">
    <location>
        <begin position="90"/>
        <end position="148"/>
    </location>
</feature>
<keyword evidence="1" id="KW-0812">Transmembrane</keyword>
<dbReference type="Proteomes" id="UP001168821">
    <property type="component" value="Unassembled WGS sequence"/>
</dbReference>
<keyword evidence="1" id="KW-1133">Transmembrane helix</keyword>
<evidence type="ECO:0000313" key="4">
    <source>
        <dbReference type="Proteomes" id="UP001168821"/>
    </source>
</evidence>
<protein>
    <recommendedName>
        <fullName evidence="2">BMP and activin membrane-bound inhibitor C-terminal domain-containing protein</fullName>
    </recommendedName>
</protein>
<comment type="caution">
    <text evidence="3">The sequence shown here is derived from an EMBL/GenBank/DDBJ whole genome shotgun (WGS) entry which is preliminary data.</text>
</comment>
<evidence type="ECO:0000313" key="3">
    <source>
        <dbReference type="EMBL" id="KAJ3643543.1"/>
    </source>
</evidence>
<dbReference type="InterPro" id="IPR045806">
    <property type="entry name" value="BAMBI_C"/>
</dbReference>
<keyword evidence="1" id="KW-0472">Membrane</keyword>
<keyword evidence="4" id="KW-1185">Reference proteome</keyword>
<dbReference type="AlphaFoldDB" id="A0AA38HTA8"/>
<feature type="transmembrane region" description="Helical" evidence="1">
    <location>
        <begin position="108"/>
        <end position="133"/>
    </location>
</feature>